<evidence type="ECO:0000313" key="2">
    <source>
        <dbReference type="Proteomes" id="UP001302573"/>
    </source>
</evidence>
<dbReference type="EMBL" id="JAYFUI010000089">
    <property type="protein sequence ID" value="MEA5671581.1"/>
    <property type="molecule type" value="Genomic_DNA"/>
</dbReference>
<comment type="caution">
    <text evidence="1">The sequence shown here is derived from an EMBL/GenBank/DDBJ whole genome shotgun (WGS) entry which is preliminary data.</text>
</comment>
<name>A0ABU5VE16_9PSED</name>
<evidence type="ECO:0000313" key="1">
    <source>
        <dbReference type="EMBL" id="MEA5671581.1"/>
    </source>
</evidence>
<gene>
    <name evidence="1" type="ORF">VA602_09535</name>
</gene>
<organism evidence="1 2">
    <name type="scientific">Pseudomonas machongensis</name>
    <dbReference type="NCBI Taxonomy" id="3110229"/>
    <lineage>
        <taxon>Bacteria</taxon>
        <taxon>Pseudomonadati</taxon>
        <taxon>Pseudomonadota</taxon>
        <taxon>Gammaproteobacteria</taxon>
        <taxon>Pseudomonadales</taxon>
        <taxon>Pseudomonadaceae</taxon>
        <taxon>Pseudomonas</taxon>
    </lineage>
</organism>
<protein>
    <submittedName>
        <fullName evidence="1">Uncharacterized protein</fullName>
    </submittedName>
</protein>
<dbReference type="RefSeq" id="WP_153774234.1">
    <property type="nucleotide sequence ID" value="NZ_JAYFUI010000089.1"/>
</dbReference>
<sequence length="62" mass="6778">MQQHESGATIFHLQVAPGNVFSVKTPFLLLFEAKATLLISKGSKNDPFRCLASCARRVAPFS</sequence>
<dbReference type="Proteomes" id="UP001302573">
    <property type="component" value="Unassembled WGS sequence"/>
</dbReference>
<proteinExistence type="predicted"/>
<accession>A0ABU5VE16</accession>
<reference evidence="1 2" key="1">
    <citation type="submission" date="2023-12" db="EMBL/GenBank/DDBJ databases">
        <title>Pseudomonas machongensis sp. nov., isolated from wilted pepper plants (Capsicum annuum).</title>
        <authorList>
            <person name="Qiu M."/>
            <person name="Li Y."/>
            <person name="Liu Q."/>
            <person name="Zhang X."/>
            <person name="Huang Y."/>
            <person name="Guo R."/>
            <person name="Hu M."/>
            <person name="Zhou J."/>
            <person name="Zhou X."/>
        </authorList>
    </citation>
    <scope>NUCLEOTIDE SEQUENCE [LARGE SCALE GENOMIC DNA]</scope>
    <source>
        <strain evidence="1 2">MH2</strain>
    </source>
</reference>
<keyword evidence="2" id="KW-1185">Reference proteome</keyword>